<accession>A0A6J5M2H0</accession>
<sequence length="655" mass="68103">MTVLGTLSAINLTAAAGLLGNVGGVALGANLNLTSNITTYTNIGVVSQFANVATSGYVSINIVANSFPALTNAVPTAYQGNIGSGTLTSIVTAQINQIMCNGDLGEFDQVFSTADGFVFTNNQLIKSAINANNSNVTTNYTNQDNIITGELSDLTVAFVPFSNDLARLGILINFENLDNFGTPAAILQQIGTYSYSVPALNTALINAGVPEDKVTDLANATFNDAEQKLIYQAMTTVTGGDLVEILKLLKITTPGLTVMSDLLNPVKIFPESFITFTAPTDNGLRAIYLNSAGTVNSALETELPSSVLVALQGTVSPTMTYARLRKIIPADQALASKAISSALIQVKTIFNTSGPRLATATQGLETNKGLNIINSLTAPCPPDVLAYFKNTFATGTGPDGILLLTDVIGTPSGYIITDAFSNTIAVLNTMTSAGTFANLTNSFNGVYTVMANTIAGNYTTVIEVNPGDPTADPPIPPTYSYTITIPSGLPASGTYGPFGSNNEALTAAFVNLNANMVANVNSIVSVNSTLVGNTNTAWNAISAQVNNVNINLVLSNVDFANLVPGTQPTGIATNLSDYGLDTTEGGAAFILESLATNTQGGQAIISTMREARNQVRLSTAGIETTIIISDEVPEPQAQLSNGQYTASEAASQKIV</sequence>
<gene>
    <name evidence="1" type="ORF">UFOVP328_352</name>
</gene>
<protein>
    <submittedName>
        <fullName evidence="1">Uncharacterized protein</fullName>
    </submittedName>
</protein>
<dbReference type="EMBL" id="LR796341">
    <property type="protein sequence ID" value="CAB4138159.1"/>
    <property type="molecule type" value="Genomic_DNA"/>
</dbReference>
<name>A0A6J5M2H0_9CAUD</name>
<organism evidence="1">
    <name type="scientific">uncultured Caudovirales phage</name>
    <dbReference type="NCBI Taxonomy" id="2100421"/>
    <lineage>
        <taxon>Viruses</taxon>
        <taxon>Duplodnaviria</taxon>
        <taxon>Heunggongvirae</taxon>
        <taxon>Uroviricota</taxon>
        <taxon>Caudoviricetes</taxon>
        <taxon>Peduoviridae</taxon>
        <taxon>Maltschvirus</taxon>
        <taxon>Maltschvirus maltsch</taxon>
    </lineage>
</organism>
<proteinExistence type="predicted"/>
<evidence type="ECO:0000313" key="1">
    <source>
        <dbReference type="EMBL" id="CAB4138159.1"/>
    </source>
</evidence>
<reference evidence="1" key="1">
    <citation type="submission" date="2020-04" db="EMBL/GenBank/DDBJ databases">
        <authorList>
            <person name="Chiriac C."/>
            <person name="Salcher M."/>
            <person name="Ghai R."/>
            <person name="Kavagutti S V."/>
        </authorList>
    </citation>
    <scope>NUCLEOTIDE SEQUENCE</scope>
</reference>